<name>A0A3M7SP25_BRAPC</name>
<dbReference type="Proteomes" id="UP000276133">
    <property type="component" value="Unassembled WGS sequence"/>
</dbReference>
<keyword evidence="2" id="KW-1185">Reference proteome</keyword>
<sequence length="70" mass="7815">MSSPFRASLLAFSSPSTGERKLECLIWFSISSTMRPMLAIWVESANEASCSFCRIKLPPKFIIPESALFV</sequence>
<dbReference type="AlphaFoldDB" id="A0A3M7SP25"/>
<comment type="caution">
    <text evidence="1">The sequence shown here is derived from an EMBL/GenBank/DDBJ whole genome shotgun (WGS) entry which is preliminary data.</text>
</comment>
<protein>
    <submittedName>
        <fullName evidence="1">Uncharacterized protein</fullName>
    </submittedName>
</protein>
<reference evidence="1 2" key="1">
    <citation type="journal article" date="2018" name="Sci. Rep.">
        <title>Genomic signatures of local adaptation to the degree of environmental predictability in rotifers.</title>
        <authorList>
            <person name="Franch-Gras L."/>
            <person name="Hahn C."/>
            <person name="Garcia-Roger E.M."/>
            <person name="Carmona M.J."/>
            <person name="Serra M."/>
            <person name="Gomez A."/>
        </authorList>
    </citation>
    <scope>NUCLEOTIDE SEQUENCE [LARGE SCALE GENOMIC DNA]</scope>
    <source>
        <strain evidence="1">HYR1</strain>
    </source>
</reference>
<evidence type="ECO:0000313" key="2">
    <source>
        <dbReference type="Proteomes" id="UP000276133"/>
    </source>
</evidence>
<proteinExistence type="predicted"/>
<organism evidence="1 2">
    <name type="scientific">Brachionus plicatilis</name>
    <name type="common">Marine rotifer</name>
    <name type="synonym">Brachionus muelleri</name>
    <dbReference type="NCBI Taxonomy" id="10195"/>
    <lineage>
        <taxon>Eukaryota</taxon>
        <taxon>Metazoa</taxon>
        <taxon>Spiralia</taxon>
        <taxon>Gnathifera</taxon>
        <taxon>Rotifera</taxon>
        <taxon>Eurotatoria</taxon>
        <taxon>Monogononta</taxon>
        <taxon>Pseudotrocha</taxon>
        <taxon>Ploima</taxon>
        <taxon>Brachionidae</taxon>
        <taxon>Brachionus</taxon>
    </lineage>
</organism>
<accession>A0A3M7SP25</accession>
<dbReference type="EMBL" id="REGN01001030">
    <property type="protein sequence ID" value="RNA37563.1"/>
    <property type="molecule type" value="Genomic_DNA"/>
</dbReference>
<gene>
    <name evidence="1" type="ORF">BpHYR1_025187</name>
</gene>
<evidence type="ECO:0000313" key="1">
    <source>
        <dbReference type="EMBL" id="RNA37563.1"/>
    </source>
</evidence>